<dbReference type="AlphaFoldDB" id="A0A498I3S0"/>
<dbReference type="PROSITE" id="PS50181">
    <property type="entry name" value="FBOX"/>
    <property type="match status" value="1"/>
</dbReference>
<reference evidence="2 3" key="1">
    <citation type="submission" date="2018-10" db="EMBL/GenBank/DDBJ databases">
        <title>A high-quality apple genome assembly.</title>
        <authorList>
            <person name="Hu J."/>
        </authorList>
    </citation>
    <scope>NUCLEOTIDE SEQUENCE [LARGE SCALE GENOMIC DNA]</scope>
    <source>
        <strain evidence="3">cv. HFTH1</strain>
        <tissue evidence="2">Young leaf</tissue>
    </source>
</reference>
<dbReference type="Proteomes" id="UP000290289">
    <property type="component" value="Chromosome 14"/>
</dbReference>
<accession>A0A498I3S0</accession>
<name>A0A498I3S0_MALDO</name>
<dbReference type="InterPro" id="IPR036047">
    <property type="entry name" value="F-box-like_dom_sf"/>
</dbReference>
<evidence type="ECO:0000313" key="2">
    <source>
        <dbReference type="EMBL" id="RXH76882.1"/>
    </source>
</evidence>
<keyword evidence="3" id="KW-1185">Reference proteome</keyword>
<dbReference type="InterPro" id="IPR001810">
    <property type="entry name" value="F-box_dom"/>
</dbReference>
<evidence type="ECO:0000259" key="1">
    <source>
        <dbReference type="PROSITE" id="PS50181"/>
    </source>
</evidence>
<evidence type="ECO:0000313" key="3">
    <source>
        <dbReference type="Proteomes" id="UP000290289"/>
    </source>
</evidence>
<dbReference type="EMBL" id="RDQH01000340">
    <property type="protein sequence ID" value="RXH76882.1"/>
    <property type="molecule type" value="Genomic_DNA"/>
</dbReference>
<dbReference type="SUPFAM" id="SSF81383">
    <property type="entry name" value="F-box domain"/>
    <property type="match status" value="1"/>
</dbReference>
<sequence length="102" mass="12091">MECQERFRLCLSSFWVDREVVYLFKLVQAQTTSSSYRTMKNGRTMKEARAMKKGTMTLTFMQSFPDKFLLEILTNVASRSFRYIYSTKMVCKKFNQLAQHDS</sequence>
<comment type="caution">
    <text evidence="2">The sequence shown here is derived from an EMBL/GenBank/DDBJ whole genome shotgun (WGS) entry which is preliminary data.</text>
</comment>
<organism evidence="2 3">
    <name type="scientific">Malus domestica</name>
    <name type="common">Apple</name>
    <name type="synonym">Pyrus malus</name>
    <dbReference type="NCBI Taxonomy" id="3750"/>
    <lineage>
        <taxon>Eukaryota</taxon>
        <taxon>Viridiplantae</taxon>
        <taxon>Streptophyta</taxon>
        <taxon>Embryophyta</taxon>
        <taxon>Tracheophyta</taxon>
        <taxon>Spermatophyta</taxon>
        <taxon>Magnoliopsida</taxon>
        <taxon>eudicotyledons</taxon>
        <taxon>Gunneridae</taxon>
        <taxon>Pentapetalae</taxon>
        <taxon>rosids</taxon>
        <taxon>fabids</taxon>
        <taxon>Rosales</taxon>
        <taxon>Rosaceae</taxon>
        <taxon>Amygdaloideae</taxon>
        <taxon>Maleae</taxon>
        <taxon>Malus</taxon>
    </lineage>
</organism>
<feature type="domain" description="F-box" evidence="1">
    <location>
        <begin position="58"/>
        <end position="102"/>
    </location>
</feature>
<protein>
    <recommendedName>
        <fullName evidence="1">F-box domain-containing protein</fullName>
    </recommendedName>
</protein>
<proteinExistence type="predicted"/>
<gene>
    <name evidence="2" type="ORF">DVH24_019770</name>
</gene>